<organism evidence="1 2">
    <name type="scientific">Rheinheimera baltica</name>
    <dbReference type="NCBI Taxonomy" id="67576"/>
    <lineage>
        <taxon>Bacteria</taxon>
        <taxon>Pseudomonadati</taxon>
        <taxon>Pseudomonadota</taxon>
        <taxon>Gammaproteobacteria</taxon>
        <taxon>Chromatiales</taxon>
        <taxon>Chromatiaceae</taxon>
        <taxon>Rheinheimera</taxon>
    </lineage>
</organism>
<reference evidence="1 2" key="1">
    <citation type="submission" date="2022-11" db="EMBL/GenBank/DDBJ databases">
        <title>Viruses from the air-sea interface of a natural surface slick.</title>
        <authorList>
            <person name="Rahlff J."/>
            <person name="Holmfeldt K."/>
        </authorList>
    </citation>
    <scope>NUCLEOTIDE SEQUENCE [LARGE SCALE GENOMIC DNA]</scope>
    <source>
        <strain evidence="1 2">SMS4</strain>
    </source>
</reference>
<evidence type="ECO:0000313" key="1">
    <source>
        <dbReference type="EMBL" id="MDP5135681.1"/>
    </source>
</evidence>
<dbReference type="Proteomes" id="UP001231109">
    <property type="component" value="Unassembled WGS sequence"/>
</dbReference>
<proteinExistence type="predicted"/>
<evidence type="ECO:0008006" key="3">
    <source>
        <dbReference type="Google" id="ProtNLM"/>
    </source>
</evidence>
<accession>A0ABT9HX42</accession>
<sequence length="327" mass="38451">MKIKKGESLASYHLRKNIVFYRNDVAKVASKVLRGQNFAWEKFFVAPVHSDESKKNFSFRDSKVILDNHTLVPLYRPLLSLDSYVKLVSGTFFNNIYKPVQARYIEGFESNIRNISFCISCLKEHCENDGYLWFKTEWQLHEVDICKRHNERLVSSHCEHCGSKFSYPANMLISLFRGECLFCSASIFSEGSFRKVAEYHHRRWYDKFKDESILSKKYRNFSPTLIEKIVRDSSDLIREKEQLAKWHSPLRHSLYLHADLDGVVRYMKRRSDVMPHAAFWSLTKSAFGSLQRFDNYLKEASVSKTYDSKKIFPDCPVSFKVQQLDAR</sequence>
<protein>
    <recommendedName>
        <fullName evidence="3">TniQ protein</fullName>
    </recommendedName>
</protein>
<name>A0ABT9HX42_9GAMM</name>
<dbReference type="RefSeq" id="WP_305974770.1">
    <property type="nucleotide sequence ID" value="NZ_JAPJDZ010000012.1"/>
</dbReference>
<dbReference type="EMBL" id="JAPJDZ010000012">
    <property type="protein sequence ID" value="MDP5135681.1"/>
    <property type="molecule type" value="Genomic_DNA"/>
</dbReference>
<comment type="caution">
    <text evidence="1">The sequence shown here is derived from an EMBL/GenBank/DDBJ whole genome shotgun (WGS) entry which is preliminary data.</text>
</comment>
<keyword evidence="2" id="KW-1185">Reference proteome</keyword>
<evidence type="ECO:0000313" key="2">
    <source>
        <dbReference type="Proteomes" id="UP001231109"/>
    </source>
</evidence>
<gene>
    <name evidence="1" type="ORF">ORJ04_06930</name>
</gene>